<keyword evidence="1" id="KW-1133">Transmembrane helix</keyword>
<keyword evidence="1" id="KW-0472">Membrane</keyword>
<keyword evidence="1" id="KW-0812">Transmembrane</keyword>
<accession>A0A7J7YIR1</accession>
<protein>
    <submittedName>
        <fullName evidence="2">Uncharacterized protein</fullName>
    </submittedName>
</protein>
<feature type="transmembrane region" description="Helical" evidence="1">
    <location>
        <begin position="25"/>
        <end position="46"/>
    </location>
</feature>
<proteinExistence type="predicted"/>
<reference evidence="2 3" key="1">
    <citation type="journal article" date="2020" name="Nature">
        <title>Six reference-quality genomes reveal evolution of bat adaptations.</title>
        <authorList>
            <person name="Jebb D."/>
            <person name="Huang Z."/>
            <person name="Pippel M."/>
            <person name="Hughes G.M."/>
            <person name="Lavrichenko K."/>
            <person name="Devanna P."/>
            <person name="Winkler S."/>
            <person name="Jermiin L.S."/>
            <person name="Skirmuntt E.C."/>
            <person name="Katzourakis A."/>
            <person name="Burkitt-Gray L."/>
            <person name="Ray D.A."/>
            <person name="Sullivan K.A.M."/>
            <person name="Roscito J.G."/>
            <person name="Kirilenko B.M."/>
            <person name="Davalos L.M."/>
            <person name="Corthals A.P."/>
            <person name="Power M.L."/>
            <person name="Jones G."/>
            <person name="Ransome R.D."/>
            <person name="Dechmann D.K.N."/>
            <person name="Locatelli A.G."/>
            <person name="Puechmaille S.J."/>
            <person name="Fedrigo O."/>
            <person name="Jarvis E.D."/>
            <person name="Hiller M."/>
            <person name="Vernes S.C."/>
            <person name="Myers E.W."/>
            <person name="Teeling E.C."/>
        </authorList>
    </citation>
    <scope>NUCLEOTIDE SEQUENCE [LARGE SCALE GENOMIC DNA]</scope>
    <source>
        <strain evidence="2">MRhiFer1</strain>
        <tissue evidence="2">Lung</tissue>
    </source>
</reference>
<evidence type="ECO:0000256" key="1">
    <source>
        <dbReference type="SAM" id="Phobius"/>
    </source>
</evidence>
<sequence length="127" mass="15003">MCIYFFGTLRIYNRLCFPTSEESHYVLATICGTFGIFELLIPLFSVKRKSRYLILHVTMQVQDAAYVNEIYPYSTPLEIIEMVMKKLFYLITHFKTSFLVNSQHMSLSVSDCNFIMFPSPFLLWWVL</sequence>
<organism evidence="2 3">
    <name type="scientific">Rhinolophus ferrumequinum</name>
    <name type="common">Greater horseshoe bat</name>
    <dbReference type="NCBI Taxonomy" id="59479"/>
    <lineage>
        <taxon>Eukaryota</taxon>
        <taxon>Metazoa</taxon>
        <taxon>Chordata</taxon>
        <taxon>Craniata</taxon>
        <taxon>Vertebrata</taxon>
        <taxon>Euteleostomi</taxon>
        <taxon>Mammalia</taxon>
        <taxon>Eutheria</taxon>
        <taxon>Laurasiatheria</taxon>
        <taxon>Chiroptera</taxon>
        <taxon>Yinpterochiroptera</taxon>
        <taxon>Rhinolophoidea</taxon>
        <taxon>Rhinolophidae</taxon>
        <taxon>Rhinolophinae</taxon>
        <taxon>Rhinolophus</taxon>
    </lineage>
</organism>
<comment type="caution">
    <text evidence="2">The sequence shown here is derived from an EMBL/GenBank/DDBJ whole genome shotgun (WGS) entry which is preliminary data.</text>
</comment>
<evidence type="ECO:0000313" key="2">
    <source>
        <dbReference type="EMBL" id="KAF6361739.1"/>
    </source>
</evidence>
<dbReference type="AlphaFoldDB" id="A0A7J7YIR1"/>
<evidence type="ECO:0000313" key="3">
    <source>
        <dbReference type="Proteomes" id="UP000585614"/>
    </source>
</evidence>
<dbReference type="Proteomes" id="UP000585614">
    <property type="component" value="Unassembled WGS sequence"/>
</dbReference>
<name>A0A7J7YIR1_RHIFE</name>
<dbReference type="EMBL" id="JACAGC010000006">
    <property type="protein sequence ID" value="KAF6361739.1"/>
    <property type="molecule type" value="Genomic_DNA"/>
</dbReference>
<gene>
    <name evidence="2" type="ORF">mRhiFer1_009965</name>
</gene>